<comment type="caution">
    <text evidence="3">The sequence shown here is derived from an EMBL/GenBank/DDBJ whole genome shotgun (WGS) entry which is preliminary data.</text>
</comment>
<evidence type="ECO:0000313" key="3">
    <source>
        <dbReference type="EMBL" id="MBA0568090.1"/>
    </source>
</evidence>
<keyword evidence="1" id="KW-0863">Zinc-finger</keyword>
<dbReference type="AlphaFoldDB" id="A0A7J8MU58"/>
<dbReference type="Proteomes" id="UP000593572">
    <property type="component" value="Unassembled WGS sequence"/>
</dbReference>
<gene>
    <name evidence="3" type="ORF">Golob_005606</name>
</gene>
<keyword evidence="1" id="KW-0862">Zinc</keyword>
<reference evidence="3 4" key="1">
    <citation type="journal article" date="2019" name="Genome Biol. Evol.">
        <title>Insights into the evolution of the New World diploid cottons (Gossypium, subgenus Houzingenia) based on genome sequencing.</title>
        <authorList>
            <person name="Grover C.E."/>
            <person name="Arick M.A. 2nd"/>
            <person name="Thrash A."/>
            <person name="Conover J.L."/>
            <person name="Sanders W.S."/>
            <person name="Peterson D.G."/>
            <person name="Frelichowski J.E."/>
            <person name="Scheffler J.A."/>
            <person name="Scheffler B.E."/>
            <person name="Wendel J.F."/>
        </authorList>
    </citation>
    <scope>NUCLEOTIDE SEQUENCE [LARGE SCALE GENOMIC DNA]</scope>
    <source>
        <strain evidence="3">157</strain>
        <tissue evidence="3">Leaf</tissue>
    </source>
</reference>
<dbReference type="PROSITE" id="PS50966">
    <property type="entry name" value="ZF_SWIM"/>
    <property type="match status" value="1"/>
</dbReference>
<proteinExistence type="predicted"/>
<keyword evidence="4" id="KW-1185">Reference proteome</keyword>
<name>A0A7J8MU58_9ROSI</name>
<dbReference type="GO" id="GO:0008270">
    <property type="term" value="F:zinc ion binding"/>
    <property type="evidence" value="ECO:0007669"/>
    <property type="project" value="UniProtKB-KW"/>
</dbReference>
<dbReference type="Pfam" id="PF04434">
    <property type="entry name" value="SWIM"/>
    <property type="match status" value="1"/>
</dbReference>
<dbReference type="InterPro" id="IPR007527">
    <property type="entry name" value="Znf_SWIM"/>
</dbReference>
<evidence type="ECO:0000256" key="1">
    <source>
        <dbReference type="PROSITE-ProRule" id="PRU00325"/>
    </source>
</evidence>
<evidence type="ECO:0000313" key="4">
    <source>
        <dbReference type="Proteomes" id="UP000593572"/>
    </source>
</evidence>
<organism evidence="3 4">
    <name type="scientific">Gossypium lobatum</name>
    <dbReference type="NCBI Taxonomy" id="34289"/>
    <lineage>
        <taxon>Eukaryota</taxon>
        <taxon>Viridiplantae</taxon>
        <taxon>Streptophyta</taxon>
        <taxon>Embryophyta</taxon>
        <taxon>Tracheophyta</taxon>
        <taxon>Spermatophyta</taxon>
        <taxon>Magnoliopsida</taxon>
        <taxon>eudicotyledons</taxon>
        <taxon>Gunneridae</taxon>
        <taxon>Pentapetalae</taxon>
        <taxon>rosids</taxon>
        <taxon>malvids</taxon>
        <taxon>Malvales</taxon>
        <taxon>Malvaceae</taxon>
        <taxon>Malvoideae</taxon>
        <taxon>Gossypium</taxon>
    </lineage>
</organism>
<evidence type="ECO:0000259" key="2">
    <source>
        <dbReference type="PROSITE" id="PS50966"/>
    </source>
</evidence>
<keyword evidence="1" id="KW-0479">Metal-binding</keyword>
<feature type="domain" description="SWIM-type" evidence="2">
    <location>
        <begin position="112"/>
        <end position="154"/>
    </location>
</feature>
<sequence>MSDFDVSDSDVSINDVSNSDVSNRIRVNLDGLNMDDIEVRELCDSNDSGRLDNAHESDLDGQNLPDFNLDNDMSNPKLQVILEAKGKPILTMIEIIRTKIMCVPSHVGGDRCHVECGPDSQHVVDPIENCCSCKNWDLTGIHCMHAVAIIHLKD</sequence>
<protein>
    <recommendedName>
        <fullName evidence="2">SWIM-type domain-containing protein</fullName>
    </recommendedName>
</protein>
<dbReference type="EMBL" id="JABEZX010000010">
    <property type="protein sequence ID" value="MBA0568090.1"/>
    <property type="molecule type" value="Genomic_DNA"/>
</dbReference>
<accession>A0A7J8MU58</accession>